<dbReference type="Gene3D" id="3.50.50.60">
    <property type="entry name" value="FAD/NAD(P)-binding domain"/>
    <property type="match status" value="1"/>
</dbReference>
<keyword evidence="4" id="KW-0472">Membrane</keyword>
<evidence type="ECO:0000256" key="2">
    <source>
        <dbReference type="ARBA" id="ARBA00022801"/>
    </source>
</evidence>
<dbReference type="Pfam" id="PF07103">
    <property type="entry name" value="DUF1365"/>
    <property type="match status" value="1"/>
</dbReference>
<name>A0A1V9YP38_ACHHY</name>
<dbReference type="STRING" id="1202772.A0A1V9YP38"/>
<feature type="transmembrane region" description="Helical" evidence="4">
    <location>
        <begin position="1531"/>
        <end position="1555"/>
    </location>
</feature>
<keyword evidence="1" id="KW-0732">Signal</keyword>
<dbReference type="Gene3D" id="3.60.21.10">
    <property type="match status" value="3"/>
</dbReference>
<evidence type="ECO:0000256" key="3">
    <source>
        <dbReference type="SAM" id="MobiDB-lite"/>
    </source>
</evidence>
<dbReference type="InterPro" id="IPR010775">
    <property type="entry name" value="DUF1365"/>
</dbReference>
<dbReference type="InterPro" id="IPR051558">
    <property type="entry name" value="Metallophosphoesterase_PAP"/>
</dbReference>
<keyword evidence="7" id="KW-1185">Reference proteome</keyword>
<dbReference type="Pfam" id="PF00149">
    <property type="entry name" value="Metallophos"/>
    <property type="match status" value="1"/>
</dbReference>
<dbReference type="InterPro" id="IPR036188">
    <property type="entry name" value="FAD/NAD-bd_sf"/>
</dbReference>
<dbReference type="SUPFAM" id="SSF53335">
    <property type="entry name" value="S-adenosyl-L-methionine-dependent methyltransferases"/>
    <property type="match status" value="1"/>
</dbReference>
<evidence type="ECO:0000256" key="4">
    <source>
        <dbReference type="SAM" id="Phobius"/>
    </source>
</evidence>
<feature type="compositionally biased region" description="Low complexity" evidence="3">
    <location>
        <begin position="80"/>
        <end position="90"/>
    </location>
</feature>
<accession>A0A1V9YP38</accession>
<dbReference type="Pfam" id="PF02353">
    <property type="entry name" value="CMAS"/>
    <property type="match status" value="1"/>
</dbReference>
<dbReference type="CDD" id="cd02440">
    <property type="entry name" value="AdoMet_MTases"/>
    <property type="match status" value="1"/>
</dbReference>
<dbReference type="Gene3D" id="3.40.50.150">
    <property type="entry name" value="Vaccinia Virus protein VP39"/>
    <property type="match status" value="1"/>
</dbReference>
<proteinExistence type="predicted"/>
<dbReference type="EMBL" id="JNBR01001440">
    <property type="protein sequence ID" value="OQR87464.1"/>
    <property type="molecule type" value="Genomic_DNA"/>
</dbReference>
<keyword evidence="4" id="KW-0812">Transmembrane</keyword>
<feature type="region of interest" description="Disordered" evidence="3">
    <location>
        <begin position="55"/>
        <end position="101"/>
    </location>
</feature>
<evidence type="ECO:0000313" key="6">
    <source>
        <dbReference type="EMBL" id="OQR87464.1"/>
    </source>
</evidence>
<organism evidence="6 7">
    <name type="scientific">Achlya hypogyna</name>
    <name type="common">Oomycete</name>
    <name type="synonym">Protoachlya hypogyna</name>
    <dbReference type="NCBI Taxonomy" id="1202772"/>
    <lineage>
        <taxon>Eukaryota</taxon>
        <taxon>Sar</taxon>
        <taxon>Stramenopiles</taxon>
        <taxon>Oomycota</taxon>
        <taxon>Saprolegniomycetes</taxon>
        <taxon>Saprolegniales</taxon>
        <taxon>Achlyaceae</taxon>
        <taxon>Achlya</taxon>
    </lineage>
</organism>
<gene>
    <name evidence="6" type="ORF">ACHHYP_08810</name>
</gene>
<dbReference type="GO" id="GO:0016787">
    <property type="term" value="F:hydrolase activity"/>
    <property type="evidence" value="ECO:0007669"/>
    <property type="project" value="UniProtKB-KW"/>
</dbReference>
<feature type="region of interest" description="Disordered" evidence="3">
    <location>
        <begin position="2009"/>
        <end position="2045"/>
    </location>
</feature>
<keyword evidence="4" id="KW-1133">Transmembrane helix</keyword>
<evidence type="ECO:0000313" key="7">
    <source>
        <dbReference type="Proteomes" id="UP000243579"/>
    </source>
</evidence>
<dbReference type="SUPFAM" id="SSF56300">
    <property type="entry name" value="Metallo-dependent phosphatases"/>
    <property type="match status" value="3"/>
</dbReference>
<dbReference type="SUPFAM" id="SSF51905">
    <property type="entry name" value="FAD/NAD(P)-binding domain"/>
    <property type="match status" value="1"/>
</dbReference>
<feature type="transmembrane region" description="Helical" evidence="4">
    <location>
        <begin position="30"/>
        <end position="52"/>
    </location>
</feature>
<feature type="compositionally biased region" description="Polar residues" evidence="3">
    <location>
        <begin position="59"/>
        <end position="76"/>
    </location>
</feature>
<comment type="caution">
    <text evidence="6">The sequence shown here is derived from an EMBL/GenBank/DDBJ whole genome shotgun (WGS) entry which is preliminary data.</text>
</comment>
<dbReference type="InterPro" id="IPR029063">
    <property type="entry name" value="SAM-dependent_MTases_sf"/>
</dbReference>
<feature type="domain" description="Calcineurin-like phosphoesterase" evidence="5">
    <location>
        <begin position="2056"/>
        <end position="2353"/>
    </location>
</feature>
<protein>
    <submittedName>
        <fullName evidence="6">Calcineurin-like phosphoesterase</fullName>
    </submittedName>
</protein>
<dbReference type="PANTHER" id="PTHR10161:SF14">
    <property type="entry name" value="TARTRATE-RESISTANT ACID PHOSPHATASE TYPE 5"/>
    <property type="match status" value="1"/>
</dbReference>
<evidence type="ECO:0000259" key="5">
    <source>
        <dbReference type="Pfam" id="PF00149"/>
    </source>
</evidence>
<keyword evidence="2" id="KW-0378">Hydrolase</keyword>
<dbReference type="InterPro" id="IPR004843">
    <property type="entry name" value="Calcineurin-like_PHP"/>
</dbReference>
<dbReference type="Proteomes" id="UP000243579">
    <property type="component" value="Unassembled WGS sequence"/>
</dbReference>
<dbReference type="Pfam" id="PF13450">
    <property type="entry name" value="NAD_binding_8"/>
    <property type="match status" value="1"/>
</dbReference>
<feature type="region of interest" description="Disordered" evidence="3">
    <location>
        <begin position="1"/>
        <end position="22"/>
    </location>
</feature>
<feature type="compositionally biased region" description="Polar residues" evidence="3">
    <location>
        <begin position="2033"/>
        <end position="2045"/>
    </location>
</feature>
<dbReference type="InterPro" id="IPR029052">
    <property type="entry name" value="Metallo-depent_PP-like"/>
</dbReference>
<dbReference type="Gene3D" id="1.10.405.20">
    <property type="match status" value="1"/>
</dbReference>
<sequence>MQAPTRQTPDSLESSGLLTGTPATNKRRNLVFAVIGGVAIVAGIVTAATVFVEGKNGPTEASTAGSLPTSGGNNVSAPEVTASTTSTGTNAGNGGSNVVLPDPESQTPLVTMLAIGDWGSTTGKANGNPGSCCMLYNGAVDTRNPRYKVDYYAQKYVATLLAQSAAQLQPVRILGHGDNMYWDGVGSKDVGYRFQTTFEDMYDQPALKGIKWLNVVGNHDIGGSGYICGQEDNKFVPCKDSADLLANLNARFDLQAAYVSPNGNRWYMPAHYYVERVSKNGVTIDIFNLDTNYADSHGANEICCQCYGYAATLGLPGNTCDNVSPGQPACAGGSLDMYNACMKELTSWSQDSLTQVTRDLAASTADFKIVNTHYSPTYHMNPMKMAVWHNVTKTFNVQAWFNGHTHGFNHDVATWGTNFFENGGGGGIISQSPSASPSPDVITKWLATGTPYGFMELSFTKEWLKVQFATFDKTWVFGGTNLAATKSGGLARGHCWFVPNAAAMASGVQGVKCQSSVDGAVVHRNAWSKRKRLLITATALVIAAAVGTIVGVVTANTHVSSHLNLTDGAGVSNKAANISGQNAVTGTLCSSQDTAVSGSVSPPSDPEAMTPALTMLAIGDWGGTTDKSSGDPGSCCILYPGTDALDTAEARYKVDYYSQNYIAMLLGKSAKQLSPARIIGHGDNFYWNGVGPSDAEYRFQTTFEATYDDPALVGVKWINVVGNHDLGGSGYICGASDKNFVACSSTAEMLSALKARFNLQASYVSPNGNRWLLKDHYYVERVAQGDVTIDIFNLDTNYADKHGASEVCCQCYGYAASLGLAQSTCDTTLPGQPTCAGGNMEMYNACMELITTWSEDSLAQATHDIAMSTADFKIVNTHYSPTYHMNPAKMEAWYNLTKATNVQLWLNGHTHGFNHDIATWGTHFIENGGGGGMISQAAYGVHNSAMANIWIASGTPYGFFELSFSKDWLKVQFATFDSSWIFGGTNLSAATTSGIARGHCWYIPSSNYTATGALGIECKSSPKKRIIVVGSGVTGLVAARTLCKYSDAEVTLVEAAPRLGGHAYTIDGPKGERMDIGFMVMNDLTYPNLNKLFADIGADVEPSDMSFSVFDNDDSWSFQGSWAWMLGNVFRPRLWKFVAAHREFSTRGLAFLQDETPRMTTTREFAKGLDARFVDKWLVPFISAVWSTSHEGALDFPVQPLLKFMHHHMFLTLETVAWTTPAGRSETYVAKLLALCPQLVVRTSAKAERIADKTLVLASGEVLPFDALILACTYAIDYDMHLHHFDTRCPPPTFNRRDHFGDVAVPLDTCVRRELASRLNYWPLGKIETVVNLRYLGLGFNPLTPYFAYDEAGVLQALLIEVHNTPWNERCLYAMRVRPGDVLEPAVHPKIMHVSPFNAPPGKANVGEYEFKLTGTSSILVTLREVETKAVIMTASWKVDYSKRHDVMAGSWRTVGQIYVQAAKLFAGGMGMYPYKAEPKASYASALVAGPAVAFGAAAAVLYSAGSVGTALLLGVLGALLGAHHRFHGAFIPASLLAAFAALLVVATTVGAAGFDWRLGATARCVLAATSGRLLLVQDLADVPLKCTAQVVVLRRPFAFFEALMANGELGLGEAFVRNEWEVAPGSTLTDVLHTLAAANLQDNLVVLLLPYLSPSFYLRRAAFLLKFGALDRTQSANSIAEHYDDGNALFEAFLGADMVYTSASWDGLPDDAPLKEAQRHKVQRILDLTRAQPGDKLLDIGSGWGFLVHAATQAGLDAQGLCNCRSMVAAARERYGHKLFSLRDYRDIPATHDHAAVTAVEVIEAVPAMHYGDFAAACDRALKPGGRVVMQAIHAYAFNNPVARSRTPVPLGTFVTTHIFPGQQVPNLEFLHEAFMEHKFKRVYTETRSHDYAETLRRWATNLDSYRHALPPTVYRKYKYYLNWCEVGFAIEKLHLSRVVFEKPLEKRATSAGREVDSLLHQEAPAPSRFTAVTKKSVLLAAVLVVGVSTVLYLIFHSTGIVAAPADMGAPPSPTPELSRTHAPGPAGPSAAMTNKSLPDSDPETQTPVFSMLAIGDWGATYGKQFGNPGSCCRMYAGKVNTRLKRYMVDYYSQHYVANILAQSAAEFTARDLKPAYILGHGDNFYWNGVGSWDVHYRFADTFERTYSAPALQGIKWLNVVGNHDIAGSSYLCGHQEDRYYECKSQEEMLFFLNEHFRLQQAYKSPNGDRWVLKDHYYVESYEKDGVSVDIFNLDTNHADSHGARQICCQCFGYAAKMGISNAGCEGANEGMPTCMGGNVTMYRACMAEIESWSQDSYTQAERDIKASTATFKIINTHYSPHYHMSPPKYMRWYKLLQDGNVNAWFNGHTHGFSHDRSAWGTHFFENGGGGGIRTDTAVGEHNALIDNQWAAAGNPYGFMELTFSKDWLKVQWVSFDKAWVFGGFNLSATVPGGIARGHCWYIPNTNHTASQGVECKSSVNHALGAPLR</sequence>
<feature type="transmembrane region" description="Helical" evidence="4">
    <location>
        <begin position="1508"/>
        <end position="1525"/>
    </location>
</feature>
<evidence type="ECO:0000256" key="1">
    <source>
        <dbReference type="ARBA" id="ARBA00022729"/>
    </source>
</evidence>
<dbReference type="OrthoDB" id="62939at2759"/>
<reference evidence="6 7" key="1">
    <citation type="journal article" date="2014" name="Genome Biol. Evol.">
        <title>The secreted proteins of Achlya hypogyna and Thraustotheca clavata identify the ancestral oomycete secretome and reveal gene acquisitions by horizontal gene transfer.</title>
        <authorList>
            <person name="Misner I."/>
            <person name="Blouin N."/>
            <person name="Leonard G."/>
            <person name="Richards T.A."/>
            <person name="Lane C.E."/>
        </authorList>
    </citation>
    <scope>NUCLEOTIDE SEQUENCE [LARGE SCALE GENOMIC DNA]</scope>
    <source>
        <strain evidence="6 7">ATCC 48635</strain>
    </source>
</reference>
<dbReference type="PANTHER" id="PTHR10161">
    <property type="entry name" value="TARTRATE-RESISTANT ACID PHOSPHATASE TYPE 5"/>
    <property type="match status" value="1"/>
</dbReference>